<dbReference type="Pfam" id="PF11326">
    <property type="entry name" value="PANTS-like"/>
    <property type="match status" value="1"/>
</dbReference>
<accession>A0A2A9NTG2</accession>
<dbReference type="PANTHER" id="PTHR28052:SF1">
    <property type="entry name" value="UPF0545 PROTEIN C22ORF39"/>
    <property type="match status" value="1"/>
</dbReference>
<organism evidence="1 2">
    <name type="scientific">Amanita thiersii Skay4041</name>
    <dbReference type="NCBI Taxonomy" id="703135"/>
    <lineage>
        <taxon>Eukaryota</taxon>
        <taxon>Fungi</taxon>
        <taxon>Dikarya</taxon>
        <taxon>Basidiomycota</taxon>
        <taxon>Agaricomycotina</taxon>
        <taxon>Agaricomycetes</taxon>
        <taxon>Agaricomycetidae</taxon>
        <taxon>Agaricales</taxon>
        <taxon>Pluteineae</taxon>
        <taxon>Amanitaceae</taxon>
        <taxon>Amanita</taxon>
    </lineage>
</organism>
<sequence>MSKLDFEKAVKQEEAYLRLLYPTADDIPGCISLFDTFLSCNAIRSQIKSLYRYGGRPDCSQKLEDFKFCMTLKSLHQEERRDVWIRRRAEWWATRRQSRSSEDVWDIREEPMKSFPKPLTGTMDSQPVD</sequence>
<dbReference type="Proteomes" id="UP000242287">
    <property type="component" value="Unassembled WGS sequence"/>
</dbReference>
<proteinExistence type="predicted"/>
<evidence type="ECO:0000313" key="1">
    <source>
        <dbReference type="EMBL" id="PFH51557.1"/>
    </source>
</evidence>
<name>A0A2A9NTG2_9AGAR</name>
<reference evidence="1 2" key="1">
    <citation type="submission" date="2014-02" db="EMBL/GenBank/DDBJ databases">
        <title>Transposable element dynamics among asymbiotic and ectomycorrhizal Amanita fungi.</title>
        <authorList>
            <consortium name="DOE Joint Genome Institute"/>
            <person name="Hess J."/>
            <person name="Skrede I."/>
            <person name="Wolfe B."/>
            <person name="LaButti K."/>
            <person name="Ohm R.A."/>
            <person name="Grigoriev I.V."/>
            <person name="Pringle A."/>
        </authorList>
    </citation>
    <scope>NUCLEOTIDE SEQUENCE [LARGE SCALE GENOMIC DNA]</scope>
    <source>
        <strain evidence="1 2">SKay4041</strain>
    </source>
</reference>
<dbReference type="AlphaFoldDB" id="A0A2A9NTG2"/>
<gene>
    <name evidence="1" type="ORF">AMATHDRAFT_142361</name>
</gene>
<dbReference type="STRING" id="703135.A0A2A9NTG2"/>
<dbReference type="PANTHER" id="PTHR28052">
    <property type="entry name" value="UPF0545 PROTEIN C22ORF39"/>
    <property type="match status" value="1"/>
</dbReference>
<keyword evidence="2" id="KW-1185">Reference proteome</keyword>
<evidence type="ECO:0000313" key="2">
    <source>
        <dbReference type="Proteomes" id="UP000242287"/>
    </source>
</evidence>
<dbReference type="OrthoDB" id="2017405at2759"/>
<protein>
    <submittedName>
        <fullName evidence="1">Uncharacterized protein</fullName>
    </submittedName>
</protein>
<dbReference type="EMBL" id="KZ301987">
    <property type="protein sequence ID" value="PFH51557.1"/>
    <property type="molecule type" value="Genomic_DNA"/>
</dbReference>
<dbReference type="InterPro" id="IPR021475">
    <property type="entry name" value="Pants/Emi1-like"/>
</dbReference>